<feature type="compositionally biased region" description="Pro residues" evidence="1">
    <location>
        <begin position="600"/>
        <end position="612"/>
    </location>
</feature>
<dbReference type="OrthoDB" id="426865at2759"/>
<protein>
    <recommendedName>
        <fullName evidence="2">BRCT domain-containing protein</fullName>
    </recommendedName>
</protein>
<feature type="region of interest" description="Disordered" evidence="1">
    <location>
        <begin position="597"/>
        <end position="703"/>
    </location>
</feature>
<accession>A0A9P5XR82</accession>
<feature type="region of interest" description="Disordered" evidence="1">
    <location>
        <begin position="123"/>
        <end position="215"/>
    </location>
</feature>
<dbReference type="InterPro" id="IPR001357">
    <property type="entry name" value="BRCT_dom"/>
</dbReference>
<sequence length="953" mass="105205">MSDPPPSSTQPAVDPPFFHHPDGTRIQIFVEAGGILNRPRLIRNLKKHDAVICSDPKNAQIILVNAESWQGKEFIREWGKDQNKVVLSYAWVTKCISVGKPLLVADNWGDCLTRDDGLPIVKPVANGEGGEVATKSPLPTPRETPIEAGPASALPKKFKMSDLPAKRRSTDRTLPQIETMPVSPAIPPTMQPQPQSQTQPQSTPIHSPSATDSMSVFTQQQQTMPFTMPNGAMAPFNMGMNMMSFPPQMLAMFAQQQAAASSPIPAQPPTMMPQMSENFTTALMDIMYRGMPGGMPMSQWPMMGMMPPQMQQQLAQSTAGSSGSGTAVRDGSSAPSGSRRDTESPSLSLSAPAPHSPSVLQASIKRKRKSDALEYDSIDELPGTEEDDDGDDGPPLAALAKKKKKSEQKQKHRTEREERKGRRSSLPYTAPARKPYESQSQTPKPSSSTVVSSGKLFVGSDEKAMQFFVQVDLKDRLEVTRAIKKNGGALTSEIATADYAVLYSRSTTFKELLHNATATRTPAVSFHFVLDAVEHGSIPDNLNDYLFNVKQNLKKKKRASNNAAEAEAKRLDKNAKQAERAAKETAMKYIYVARSGAPEELPPPASAPPPPTTVRKGTSATPKPVRTSDPASSKGKEKEKDKEKERAGVPPRASTPTPTVKKPTPAAISASASASTSSPAATKVKKRQSGYYPKDRSPTPPTRIERVSQGFLYTAEEKEWVEKYLFVLFKRDPNMGQTTVSKALNRKLKHHSVGSISTFLTMNFRSQYEEARKRGGIAHRKEKSWWEEEQQRKEKLEQGREQQQQQGQQKVKEREQEQQKAQGNEEDHVMEDANDVKKDVEMSEEKDGTLPTPSPMEVDGPPKEAEAPQSTADVISEKQVEKPLTPLEEEDIQNIVQFFLDGGDSGEEPEEQVWAKLEQKAKCKSAADWDEFYSRHHSEVVARYTTRLDEKGP</sequence>
<feature type="compositionally biased region" description="Low complexity" evidence="1">
    <location>
        <begin position="344"/>
        <end position="358"/>
    </location>
</feature>
<feature type="region of interest" description="Disordered" evidence="1">
    <location>
        <begin position="556"/>
        <end position="580"/>
    </location>
</feature>
<feature type="compositionally biased region" description="Acidic residues" evidence="1">
    <location>
        <begin position="373"/>
        <end position="392"/>
    </location>
</feature>
<reference evidence="3" key="1">
    <citation type="submission" date="2020-11" db="EMBL/GenBank/DDBJ databases">
        <authorList>
            <consortium name="DOE Joint Genome Institute"/>
            <person name="Ahrendt S."/>
            <person name="Riley R."/>
            <person name="Andreopoulos W."/>
            <person name="Labutti K."/>
            <person name="Pangilinan J."/>
            <person name="Ruiz-Duenas F.J."/>
            <person name="Barrasa J.M."/>
            <person name="Sanchez-Garcia M."/>
            <person name="Camarero S."/>
            <person name="Miyauchi S."/>
            <person name="Serrano A."/>
            <person name="Linde D."/>
            <person name="Babiker R."/>
            <person name="Drula E."/>
            <person name="Ayuso-Fernandez I."/>
            <person name="Pacheco R."/>
            <person name="Padilla G."/>
            <person name="Ferreira P."/>
            <person name="Barriuso J."/>
            <person name="Kellner H."/>
            <person name="Castanera R."/>
            <person name="Alfaro M."/>
            <person name="Ramirez L."/>
            <person name="Pisabarro A.G."/>
            <person name="Kuo A."/>
            <person name="Tritt A."/>
            <person name="Lipzen A."/>
            <person name="He G."/>
            <person name="Yan M."/>
            <person name="Ng V."/>
            <person name="Cullen D."/>
            <person name="Martin F."/>
            <person name="Rosso M.-N."/>
            <person name="Henrissat B."/>
            <person name="Hibbett D."/>
            <person name="Martinez A.T."/>
            <person name="Grigoriev I.V."/>
        </authorList>
    </citation>
    <scope>NUCLEOTIDE SEQUENCE</scope>
    <source>
        <strain evidence="3">MF-IS2</strain>
    </source>
</reference>
<dbReference type="Pfam" id="PF16589">
    <property type="entry name" value="BRCT_2"/>
    <property type="match status" value="1"/>
</dbReference>
<evidence type="ECO:0000256" key="1">
    <source>
        <dbReference type="SAM" id="MobiDB-lite"/>
    </source>
</evidence>
<dbReference type="EMBL" id="MU151051">
    <property type="protein sequence ID" value="KAF9455082.1"/>
    <property type="molecule type" value="Genomic_DNA"/>
</dbReference>
<dbReference type="Proteomes" id="UP000807342">
    <property type="component" value="Unassembled WGS sequence"/>
</dbReference>
<feature type="compositionally biased region" description="Basic and acidic residues" evidence="1">
    <location>
        <begin position="810"/>
        <end position="848"/>
    </location>
</feature>
<feature type="region of interest" description="Disordered" evidence="1">
    <location>
        <begin position="299"/>
        <end position="452"/>
    </location>
</feature>
<feature type="compositionally biased region" description="Basic and acidic residues" evidence="1">
    <location>
        <begin position="634"/>
        <end position="647"/>
    </location>
</feature>
<feature type="region of interest" description="Disordered" evidence="1">
    <location>
        <begin position="796"/>
        <end position="875"/>
    </location>
</feature>
<feature type="compositionally biased region" description="Low complexity" evidence="1">
    <location>
        <begin position="192"/>
        <end position="204"/>
    </location>
</feature>
<feature type="compositionally biased region" description="Low complexity" evidence="1">
    <location>
        <begin position="655"/>
        <end position="682"/>
    </location>
</feature>
<feature type="compositionally biased region" description="Polar residues" evidence="1">
    <location>
        <begin position="205"/>
        <end position="215"/>
    </location>
</feature>
<evidence type="ECO:0000259" key="2">
    <source>
        <dbReference type="Pfam" id="PF16589"/>
    </source>
</evidence>
<feature type="compositionally biased region" description="Basic and acidic residues" evidence="1">
    <location>
        <begin position="566"/>
        <end position="580"/>
    </location>
</feature>
<evidence type="ECO:0000313" key="3">
    <source>
        <dbReference type="EMBL" id="KAF9455082.1"/>
    </source>
</evidence>
<proteinExistence type="predicted"/>
<comment type="caution">
    <text evidence="3">The sequence shown here is derived from an EMBL/GenBank/DDBJ whole genome shotgun (WGS) entry which is preliminary data.</text>
</comment>
<gene>
    <name evidence="3" type="ORF">P691DRAFT_716285</name>
</gene>
<keyword evidence="4" id="KW-1185">Reference proteome</keyword>
<feature type="compositionally biased region" description="Low complexity" evidence="1">
    <location>
        <begin position="299"/>
        <end position="327"/>
    </location>
</feature>
<feature type="compositionally biased region" description="Basic residues" evidence="1">
    <location>
        <begin position="400"/>
        <end position="413"/>
    </location>
</feature>
<name>A0A9P5XR82_9AGAR</name>
<feature type="compositionally biased region" description="Low complexity" evidence="1">
    <location>
        <begin position="438"/>
        <end position="452"/>
    </location>
</feature>
<organism evidence="3 4">
    <name type="scientific">Macrolepiota fuliginosa MF-IS2</name>
    <dbReference type="NCBI Taxonomy" id="1400762"/>
    <lineage>
        <taxon>Eukaryota</taxon>
        <taxon>Fungi</taxon>
        <taxon>Dikarya</taxon>
        <taxon>Basidiomycota</taxon>
        <taxon>Agaricomycotina</taxon>
        <taxon>Agaricomycetes</taxon>
        <taxon>Agaricomycetidae</taxon>
        <taxon>Agaricales</taxon>
        <taxon>Agaricineae</taxon>
        <taxon>Agaricaceae</taxon>
        <taxon>Macrolepiota</taxon>
    </lineage>
</organism>
<evidence type="ECO:0000313" key="4">
    <source>
        <dbReference type="Proteomes" id="UP000807342"/>
    </source>
</evidence>
<dbReference type="AlphaFoldDB" id="A0A9P5XR82"/>
<feature type="domain" description="BRCT" evidence="2">
    <location>
        <begin position="455"/>
        <end position="541"/>
    </location>
</feature>